<dbReference type="PIRSF" id="PIRSF007764">
    <property type="entry name" value="Sld5"/>
    <property type="match status" value="1"/>
</dbReference>
<dbReference type="InterPro" id="IPR036224">
    <property type="entry name" value="GINS_bundle-like_dom_sf"/>
</dbReference>
<keyword evidence="13" id="KW-1185">Reference proteome</keyword>
<evidence type="ECO:0000256" key="9">
    <source>
        <dbReference type="PIRNR" id="PIRNR007764"/>
    </source>
</evidence>
<dbReference type="PANTHER" id="PTHR21206">
    <property type="entry name" value="SLD5 PROTEIN"/>
    <property type="match status" value="1"/>
</dbReference>
<dbReference type="GO" id="GO:0006261">
    <property type="term" value="P:DNA-templated DNA replication"/>
    <property type="evidence" value="ECO:0007669"/>
    <property type="project" value="EnsemblFungi"/>
</dbReference>
<accession>A0A179G4V7</accession>
<evidence type="ECO:0000256" key="3">
    <source>
        <dbReference type="ARBA" id="ARBA00011352"/>
    </source>
</evidence>
<dbReference type="SUPFAM" id="SSF158573">
    <property type="entry name" value="GINS helical bundle-like"/>
    <property type="match status" value="1"/>
</dbReference>
<dbReference type="Proteomes" id="UP000078397">
    <property type="component" value="Unassembled WGS sequence"/>
</dbReference>
<evidence type="ECO:0000313" key="12">
    <source>
        <dbReference type="EMBL" id="OAQ72391.1"/>
    </source>
</evidence>
<evidence type="ECO:0000256" key="5">
    <source>
        <dbReference type="ARBA" id="ARBA00022705"/>
    </source>
</evidence>
<evidence type="ECO:0000256" key="1">
    <source>
        <dbReference type="ARBA" id="ARBA00004123"/>
    </source>
</evidence>
<dbReference type="FunFam" id="1.20.58.1030:FF:000006">
    <property type="entry name" value="DNA replication complex GINS protein SLD5"/>
    <property type="match status" value="1"/>
</dbReference>
<dbReference type="Gene3D" id="3.40.5.60">
    <property type="match status" value="1"/>
</dbReference>
<dbReference type="GO" id="GO:0007059">
    <property type="term" value="P:chromosome segregation"/>
    <property type="evidence" value="ECO:0007669"/>
    <property type="project" value="UniProtKB-KW"/>
</dbReference>
<dbReference type="AlphaFoldDB" id="A0A179G4V7"/>
<dbReference type="InterPro" id="IPR038749">
    <property type="entry name" value="Sld5_GINS_A"/>
</dbReference>
<comment type="subcellular location">
    <subcellularLocation>
        <location evidence="1 9">Nucleus</location>
    </subcellularLocation>
</comment>
<dbReference type="GO" id="GO:0000727">
    <property type="term" value="P:double-strand break repair via break-induced replication"/>
    <property type="evidence" value="ECO:0007669"/>
    <property type="project" value="EnsemblFungi"/>
</dbReference>
<evidence type="ECO:0000256" key="7">
    <source>
        <dbReference type="ARBA" id="ARBA00023242"/>
    </source>
</evidence>
<dbReference type="GO" id="GO:0043596">
    <property type="term" value="C:nuclear replication fork"/>
    <property type="evidence" value="ECO:0007669"/>
    <property type="project" value="EnsemblFungi"/>
</dbReference>
<sequence>MDIDDILREVDPTSHSIHPSTRDLQLLTRRWVAERSAPELLDWPSDGFLERINDRIKAQIEKVEDMTGDMDPKTNFALIVIQTELERYKFLVRSYLRVRMSKIDKHTLHYLSTQELRDRLSPTELAYATRHQALLHNHYLSSFLGSFPQQLQNLNDTAGNISMVDAPDLDTAVFIRMLAGRDVHGDGTDADVTLAAEEGDVLILRWSSAKALVEDGDAELV</sequence>
<dbReference type="Gene3D" id="1.20.58.1030">
    <property type="match status" value="1"/>
</dbReference>
<keyword evidence="6" id="KW-0159">Chromosome partition</keyword>
<feature type="domain" description="DNA replication complex GINS protein SLD5 C-terminal" evidence="11">
    <location>
        <begin position="167"/>
        <end position="221"/>
    </location>
</feature>
<reference evidence="12 13" key="1">
    <citation type="journal article" date="2016" name="PLoS Pathog.">
        <title>Biosynthesis of antibiotic leucinostatins in bio-control fungus Purpureocillium lilacinum and their inhibition on phytophthora revealed by genome mining.</title>
        <authorList>
            <person name="Wang G."/>
            <person name="Liu Z."/>
            <person name="Lin R."/>
            <person name="Li E."/>
            <person name="Mao Z."/>
            <person name="Ling J."/>
            <person name="Yang Y."/>
            <person name="Yin W.B."/>
            <person name="Xie B."/>
        </authorList>
    </citation>
    <scope>NUCLEOTIDE SEQUENCE [LARGE SCALE GENOMIC DNA]</scope>
    <source>
        <strain evidence="12">170</strain>
    </source>
</reference>
<organism evidence="12 13">
    <name type="scientific">Pochonia chlamydosporia 170</name>
    <dbReference type="NCBI Taxonomy" id="1380566"/>
    <lineage>
        <taxon>Eukaryota</taxon>
        <taxon>Fungi</taxon>
        <taxon>Dikarya</taxon>
        <taxon>Ascomycota</taxon>
        <taxon>Pezizomycotina</taxon>
        <taxon>Sordariomycetes</taxon>
        <taxon>Hypocreomycetidae</taxon>
        <taxon>Hypocreales</taxon>
        <taxon>Clavicipitaceae</taxon>
        <taxon>Pochonia</taxon>
    </lineage>
</organism>
<dbReference type="GeneID" id="28856865"/>
<keyword evidence="7 9" id="KW-0539">Nucleus</keyword>
<comment type="similarity">
    <text evidence="2 9">Belongs to the GINS4/SLD5 family.</text>
</comment>
<feature type="domain" description="GINS subunit" evidence="10">
    <location>
        <begin position="61"/>
        <end position="141"/>
    </location>
</feature>
<proteinExistence type="inferred from homology"/>
<dbReference type="GO" id="GO:0000811">
    <property type="term" value="C:GINS complex"/>
    <property type="evidence" value="ECO:0007669"/>
    <property type="project" value="UniProtKB-UniRule"/>
</dbReference>
<dbReference type="PANTHER" id="PTHR21206:SF0">
    <property type="entry name" value="DNA REPLICATION COMPLEX GINS PROTEIN SLD5"/>
    <property type="match status" value="1"/>
</dbReference>
<dbReference type="CDD" id="cd11711">
    <property type="entry name" value="GINS_A_Sld5"/>
    <property type="match status" value="1"/>
</dbReference>
<comment type="subunit">
    <text evidence="3">Component of the GINS complex which is a heterotetramer of SLD5, PSF1, PSF2 and PSF3.</text>
</comment>
<comment type="function">
    <text evidence="8">The GINS complex plays an essential role in the initiation of DNA replication. Has a role in chromosome segregation.</text>
</comment>
<dbReference type="Pfam" id="PF16922">
    <property type="entry name" value="SLD5_C"/>
    <property type="match status" value="1"/>
</dbReference>
<evidence type="ECO:0000256" key="4">
    <source>
        <dbReference type="ARBA" id="ARBA00014804"/>
    </source>
</evidence>
<dbReference type="InterPro" id="IPR031633">
    <property type="entry name" value="SLD5_C"/>
</dbReference>
<dbReference type="EMBL" id="LSBJ02000001">
    <property type="protein sequence ID" value="OAQ72391.1"/>
    <property type="molecule type" value="Genomic_DNA"/>
</dbReference>
<evidence type="ECO:0000259" key="11">
    <source>
        <dbReference type="Pfam" id="PF16922"/>
    </source>
</evidence>
<evidence type="ECO:0000313" key="13">
    <source>
        <dbReference type="Proteomes" id="UP000078397"/>
    </source>
</evidence>
<keyword evidence="5 9" id="KW-0235">DNA replication</keyword>
<dbReference type="OrthoDB" id="338231at2759"/>
<dbReference type="CDD" id="cd21692">
    <property type="entry name" value="GINS_B_Sld5"/>
    <property type="match status" value="1"/>
</dbReference>
<evidence type="ECO:0000259" key="10">
    <source>
        <dbReference type="Pfam" id="PF05916"/>
    </source>
</evidence>
<dbReference type="Pfam" id="PF05916">
    <property type="entry name" value="Sld5"/>
    <property type="match status" value="1"/>
</dbReference>
<dbReference type="RefSeq" id="XP_018148474.1">
    <property type="nucleotide sequence ID" value="XM_018292871.1"/>
</dbReference>
<dbReference type="KEGG" id="pchm:VFPPC_15118"/>
<dbReference type="InterPro" id="IPR008591">
    <property type="entry name" value="GINS_Sld5"/>
</dbReference>
<evidence type="ECO:0000256" key="2">
    <source>
        <dbReference type="ARBA" id="ARBA00008187"/>
    </source>
</evidence>
<name>A0A179G4V7_METCM</name>
<dbReference type="STRING" id="1380566.A0A179G4V7"/>
<evidence type="ECO:0000256" key="8">
    <source>
        <dbReference type="ARBA" id="ARBA00025163"/>
    </source>
</evidence>
<dbReference type="GO" id="GO:0071162">
    <property type="term" value="C:CMG complex"/>
    <property type="evidence" value="ECO:0007669"/>
    <property type="project" value="EnsemblFungi"/>
</dbReference>
<comment type="caution">
    <text evidence="12">The sequence shown here is derived from an EMBL/GenBank/DDBJ whole genome shotgun (WGS) entry which is preliminary data.</text>
</comment>
<gene>
    <name evidence="12" type="ORF">VFPPC_15118</name>
</gene>
<protein>
    <recommendedName>
        <fullName evidence="4 9">DNA replication complex GINS protein SLD5</fullName>
    </recommendedName>
</protein>
<evidence type="ECO:0000256" key="6">
    <source>
        <dbReference type="ARBA" id="ARBA00022829"/>
    </source>
</evidence>
<dbReference type="InterPro" id="IPR021151">
    <property type="entry name" value="GINS_A"/>
</dbReference>